<dbReference type="AlphaFoldDB" id="A0A2P2Q6R3"/>
<dbReference type="EMBL" id="GGEC01082095">
    <property type="protein sequence ID" value="MBX62579.1"/>
    <property type="molecule type" value="Transcribed_RNA"/>
</dbReference>
<evidence type="ECO:0000313" key="2">
    <source>
        <dbReference type="EMBL" id="MBX62579.1"/>
    </source>
</evidence>
<feature type="transmembrane region" description="Helical" evidence="1">
    <location>
        <begin position="23"/>
        <end position="42"/>
    </location>
</feature>
<accession>A0A2P2Q6R3</accession>
<organism evidence="2">
    <name type="scientific">Rhizophora mucronata</name>
    <name type="common">Asiatic mangrove</name>
    <dbReference type="NCBI Taxonomy" id="61149"/>
    <lineage>
        <taxon>Eukaryota</taxon>
        <taxon>Viridiplantae</taxon>
        <taxon>Streptophyta</taxon>
        <taxon>Embryophyta</taxon>
        <taxon>Tracheophyta</taxon>
        <taxon>Spermatophyta</taxon>
        <taxon>Magnoliopsida</taxon>
        <taxon>eudicotyledons</taxon>
        <taxon>Gunneridae</taxon>
        <taxon>Pentapetalae</taxon>
        <taxon>rosids</taxon>
        <taxon>fabids</taxon>
        <taxon>Malpighiales</taxon>
        <taxon>Rhizophoraceae</taxon>
        <taxon>Rhizophora</taxon>
    </lineage>
</organism>
<proteinExistence type="predicted"/>
<keyword evidence="1" id="KW-0472">Membrane</keyword>
<name>A0A2P2Q6R3_RHIMU</name>
<protein>
    <submittedName>
        <fullName evidence="2">Uncharacterized protein</fullName>
    </submittedName>
</protein>
<keyword evidence="1" id="KW-0812">Transmembrane</keyword>
<sequence length="74" mass="9087">MPQLSLCFFPNAMYDFHYSFQNFQSTLLKVCLVLMCKILYCIDCLKNRRYFQIFWDQMYIRKIIIKCYGLFVTN</sequence>
<keyword evidence="1" id="KW-1133">Transmembrane helix</keyword>
<reference evidence="2" key="1">
    <citation type="submission" date="2018-02" db="EMBL/GenBank/DDBJ databases">
        <title>Rhizophora mucronata_Transcriptome.</title>
        <authorList>
            <person name="Meera S.P."/>
            <person name="Sreeshan A."/>
            <person name="Augustine A."/>
        </authorList>
    </citation>
    <scope>NUCLEOTIDE SEQUENCE</scope>
    <source>
        <tissue evidence="2">Leaf</tissue>
    </source>
</reference>
<evidence type="ECO:0000256" key="1">
    <source>
        <dbReference type="SAM" id="Phobius"/>
    </source>
</evidence>